<dbReference type="HAMAP" id="MF_00048">
    <property type="entry name" value="UPF0102"/>
    <property type="match status" value="1"/>
</dbReference>
<dbReference type="EMBL" id="CP051680">
    <property type="protein sequence ID" value="QJD83398.1"/>
    <property type="molecule type" value="Genomic_DNA"/>
</dbReference>
<evidence type="ECO:0000256" key="1">
    <source>
        <dbReference type="ARBA" id="ARBA00006738"/>
    </source>
</evidence>
<proteinExistence type="inferred from homology"/>
<dbReference type="NCBIfam" id="TIGR00252">
    <property type="entry name" value="YraN family protein"/>
    <property type="match status" value="1"/>
</dbReference>
<dbReference type="NCBIfam" id="NF009154">
    <property type="entry name" value="PRK12497.3-3"/>
    <property type="match status" value="1"/>
</dbReference>
<dbReference type="KEGG" id="cheb:HH215_09550"/>
<dbReference type="InterPro" id="IPR003509">
    <property type="entry name" value="UPF0102_YraN-like"/>
</dbReference>
<organism evidence="3 4">
    <name type="scientific">Cohnella herbarum</name>
    <dbReference type="NCBI Taxonomy" id="2728023"/>
    <lineage>
        <taxon>Bacteria</taxon>
        <taxon>Bacillati</taxon>
        <taxon>Bacillota</taxon>
        <taxon>Bacilli</taxon>
        <taxon>Bacillales</taxon>
        <taxon>Paenibacillaceae</taxon>
        <taxon>Cohnella</taxon>
    </lineage>
</organism>
<dbReference type="NCBIfam" id="NF009150">
    <property type="entry name" value="PRK12497.1-3"/>
    <property type="match status" value="1"/>
</dbReference>
<sequence length="131" mass="14653">MEDLPSPSTIAKDRRTAVGRAGEDVAAEHLKQSGYVILERNWRCRAGELDLISSDGETLIFVEVRSRTNPIRYGSAVEAVTPRKCRQVRELASVYLKRHQAETKPVRFDVVAVTFNGDGTVREVKHLQGAF</sequence>
<evidence type="ECO:0000313" key="4">
    <source>
        <dbReference type="Proteomes" id="UP000502248"/>
    </source>
</evidence>
<reference evidence="3 4" key="1">
    <citation type="submission" date="2020-04" db="EMBL/GenBank/DDBJ databases">
        <title>Genome sequencing of novel species.</title>
        <authorList>
            <person name="Heo J."/>
            <person name="Kim S.-J."/>
            <person name="Kim J.-S."/>
            <person name="Hong S.-B."/>
            <person name="Kwon S.-W."/>
        </authorList>
    </citation>
    <scope>NUCLEOTIDE SEQUENCE [LARGE SCALE GENOMIC DNA]</scope>
    <source>
        <strain evidence="3 4">MFER-1</strain>
    </source>
</reference>
<comment type="similarity">
    <text evidence="1 2">Belongs to the UPF0102 family.</text>
</comment>
<evidence type="ECO:0000256" key="2">
    <source>
        <dbReference type="HAMAP-Rule" id="MF_00048"/>
    </source>
</evidence>
<dbReference type="GO" id="GO:0003676">
    <property type="term" value="F:nucleic acid binding"/>
    <property type="evidence" value="ECO:0007669"/>
    <property type="project" value="InterPro"/>
</dbReference>
<keyword evidence="4" id="KW-1185">Reference proteome</keyword>
<dbReference type="Gene3D" id="3.40.1350.10">
    <property type="match status" value="1"/>
</dbReference>
<gene>
    <name evidence="3" type="ORF">HH215_09550</name>
</gene>
<dbReference type="InterPro" id="IPR011856">
    <property type="entry name" value="tRNA_endonuc-like_dom_sf"/>
</dbReference>
<dbReference type="Pfam" id="PF02021">
    <property type="entry name" value="UPF0102"/>
    <property type="match status" value="1"/>
</dbReference>
<evidence type="ECO:0000313" key="3">
    <source>
        <dbReference type="EMBL" id="QJD83398.1"/>
    </source>
</evidence>
<dbReference type="AlphaFoldDB" id="A0A7Z2VHN8"/>
<dbReference type="Proteomes" id="UP000502248">
    <property type="component" value="Chromosome"/>
</dbReference>
<dbReference type="PANTHER" id="PTHR34039">
    <property type="entry name" value="UPF0102 PROTEIN YRAN"/>
    <property type="match status" value="1"/>
</dbReference>
<dbReference type="CDD" id="cd20736">
    <property type="entry name" value="PoNe_Nuclease"/>
    <property type="match status" value="1"/>
</dbReference>
<dbReference type="RefSeq" id="WP_169279693.1">
    <property type="nucleotide sequence ID" value="NZ_CP051680.1"/>
</dbReference>
<dbReference type="InterPro" id="IPR011335">
    <property type="entry name" value="Restrct_endonuc-II-like"/>
</dbReference>
<accession>A0A7Z2VHN8</accession>
<name>A0A7Z2VHN8_9BACL</name>
<protein>
    <recommendedName>
        <fullName evidence="2">UPF0102 protein HH215_09550</fullName>
    </recommendedName>
</protein>
<dbReference type="SUPFAM" id="SSF52980">
    <property type="entry name" value="Restriction endonuclease-like"/>
    <property type="match status" value="1"/>
</dbReference>
<dbReference type="PANTHER" id="PTHR34039:SF1">
    <property type="entry name" value="UPF0102 PROTEIN YRAN"/>
    <property type="match status" value="1"/>
</dbReference>